<name>A0A9W9EP04_9EURO</name>
<evidence type="ECO:0000313" key="2">
    <source>
        <dbReference type="Proteomes" id="UP001149074"/>
    </source>
</evidence>
<dbReference type="Proteomes" id="UP001149074">
    <property type="component" value="Unassembled WGS sequence"/>
</dbReference>
<proteinExistence type="predicted"/>
<dbReference type="EMBL" id="JAPQKI010000010">
    <property type="protein sequence ID" value="KAJ5085265.1"/>
    <property type="molecule type" value="Genomic_DNA"/>
</dbReference>
<dbReference type="GeneID" id="81361506"/>
<dbReference type="AlphaFoldDB" id="A0A9W9EP04"/>
<gene>
    <name evidence="1" type="ORF">N7532_010036</name>
</gene>
<dbReference type="Gene3D" id="2.60.120.1560">
    <property type="match status" value="1"/>
</dbReference>
<accession>A0A9W9EP04</accession>
<sequence length="198" mass="20858">MAACSRLCDGSGVTTKKAVDPTILETDLVLDYSDHYDYDYNHHPCTDASVTITTSGKPPGSTTIPAVTSWGTETVIITTGENTSPVSTACGTATVVTPKSCPQPPAHPGLPRHLPGHSKNPQVGYFVGYTREVKGGIVVDANNYPLVYSGFYGAPTTDEYTFCGSVHIADYFYLGDGPAFDCRDGTPDPDATALNEGG</sequence>
<protein>
    <submittedName>
        <fullName evidence="1">Uncharacterized protein</fullName>
    </submittedName>
</protein>
<dbReference type="RefSeq" id="XP_056469943.1">
    <property type="nucleotide sequence ID" value="XM_056622527.1"/>
</dbReference>
<evidence type="ECO:0000313" key="1">
    <source>
        <dbReference type="EMBL" id="KAJ5085265.1"/>
    </source>
</evidence>
<dbReference type="OrthoDB" id="4792629at2759"/>
<keyword evidence="2" id="KW-1185">Reference proteome</keyword>
<reference evidence="1" key="1">
    <citation type="submission" date="2022-11" db="EMBL/GenBank/DDBJ databases">
        <authorList>
            <person name="Petersen C."/>
        </authorList>
    </citation>
    <scope>NUCLEOTIDE SEQUENCE</scope>
    <source>
        <strain evidence="1">IBT 30761</strain>
    </source>
</reference>
<reference evidence="1" key="2">
    <citation type="journal article" date="2023" name="IMA Fungus">
        <title>Comparative genomic study of the Penicillium genus elucidates a diverse pangenome and 15 lateral gene transfer events.</title>
        <authorList>
            <person name="Petersen C."/>
            <person name="Sorensen T."/>
            <person name="Nielsen M.R."/>
            <person name="Sondergaard T.E."/>
            <person name="Sorensen J.L."/>
            <person name="Fitzpatrick D.A."/>
            <person name="Frisvad J.C."/>
            <person name="Nielsen K.L."/>
        </authorList>
    </citation>
    <scope>NUCLEOTIDE SEQUENCE</scope>
    <source>
        <strain evidence="1">IBT 30761</strain>
    </source>
</reference>
<organism evidence="1 2">
    <name type="scientific">Penicillium argentinense</name>
    <dbReference type="NCBI Taxonomy" id="1131581"/>
    <lineage>
        <taxon>Eukaryota</taxon>
        <taxon>Fungi</taxon>
        <taxon>Dikarya</taxon>
        <taxon>Ascomycota</taxon>
        <taxon>Pezizomycotina</taxon>
        <taxon>Eurotiomycetes</taxon>
        <taxon>Eurotiomycetidae</taxon>
        <taxon>Eurotiales</taxon>
        <taxon>Aspergillaceae</taxon>
        <taxon>Penicillium</taxon>
    </lineage>
</organism>
<comment type="caution">
    <text evidence="1">The sequence shown here is derived from an EMBL/GenBank/DDBJ whole genome shotgun (WGS) entry which is preliminary data.</text>
</comment>